<dbReference type="Proteomes" id="UP001652622">
    <property type="component" value="Unplaced"/>
</dbReference>
<keyword evidence="1" id="KW-0479">Metal-binding</keyword>
<evidence type="ECO:0000313" key="9">
    <source>
        <dbReference type="RefSeq" id="XP_060541412.1"/>
    </source>
</evidence>
<dbReference type="Pfam" id="PF00096">
    <property type="entry name" value="zf-C2H2"/>
    <property type="match status" value="2"/>
</dbReference>
<dbReference type="PANTHER" id="PTHR23226:SF379">
    <property type="entry name" value="C2H2-TYPE DOMAIN-CONTAINING PROTEIN"/>
    <property type="match status" value="1"/>
</dbReference>
<proteinExistence type="predicted"/>
<dbReference type="SUPFAM" id="SSF57667">
    <property type="entry name" value="beta-beta-alpha zinc fingers"/>
    <property type="match status" value="2"/>
</dbReference>
<evidence type="ECO:0000256" key="1">
    <source>
        <dbReference type="ARBA" id="ARBA00022723"/>
    </source>
</evidence>
<evidence type="ECO:0000256" key="5">
    <source>
        <dbReference type="PROSITE-ProRule" id="PRU00042"/>
    </source>
</evidence>
<feature type="compositionally biased region" description="Basic and acidic residues" evidence="6">
    <location>
        <begin position="1"/>
        <end position="17"/>
    </location>
</feature>
<feature type="domain" description="C2H2-type" evidence="7">
    <location>
        <begin position="54"/>
        <end position="81"/>
    </location>
</feature>
<evidence type="ECO:0000259" key="7">
    <source>
        <dbReference type="PROSITE" id="PS50157"/>
    </source>
</evidence>
<gene>
    <name evidence="9" type="primary">LOC132710044</name>
</gene>
<dbReference type="SMART" id="SM00355">
    <property type="entry name" value="ZnF_C2H2"/>
    <property type="match status" value="2"/>
</dbReference>
<dbReference type="PROSITE" id="PS00028">
    <property type="entry name" value="ZINC_FINGER_C2H2_1"/>
    <property type="match status" value="1"/>
</dbReference>
<dbReference type="InterPro" id="IPR036236">
    <property type="entry name" value="Znf_C2H2_sf"/>
</dbReference>
<protein>
    <submittedName>
        <fullName evidence="9">Zinc finger protein 572-like</fullName>
    </submittedName>
</protein>
<dbReference type="PROSITE" id="PS50157">
    <property type="entry name" value="ZINC_FINGER_C2H2_2"/>
    <property type="match status" value="2"/>
</dbReference>
<keyword evidence="4" id="KW-0862">Zinc</keyword>
<feature type="region of interest" description="Disordered" evidence="6">
    <location>
        <begin position="1"/>
        <end position="38"/>
    </location>
</feature>
<evidence type="ECO:0000256" key="6">
    <source>
        <dbReference type="SAM" id="MobiDB-lite"/>
    </source>
</evidence>
<keyword evidence="3 5" id="KW-0863">Zinc-finger</keyword>
<evidence type="ECO:0000256" key="4">
    <source>
        <dbReference type="ARBA" id="ARBA00022833"/>
    </source>
</evidence>
<dbReference type="GeneID" id="132710044"/>
<evidence type="ECO:0000256" key="2">
    <source>
        <dbReference type="ARBA" id="ARBA00022737"/>
    </source>
</evidence>
<dbReference type="RefSeq" id="XP_060541412.1">
    <property type="nucleotide sequence ID" value="XM_060685429.1"/>
</dbReference>
<accession>A0ABM3YZ62</accession>
<dbReference type="InterPro" id="IPR013087">
    <property type="entry name" value="Znf_C2H2_type"/>
</dbReference>
<evidence type="ECO:0000313" key="8">
    <source>
        <dbReference type="Proteomes" id="UP001652622"/>
    </source>
</evidence>
<keyword evidence="8" id="KW-1185">Reference proteome</keyword>
<organism evidence="8 9">
    <name type="scientific">Pantherophis guttatus</name>
    <name type="common">Corn snake</name>
    <name type="synonym">Elaphe guttata</name>
    <dbReference type="NCBI Taxonomy" id="94885"/>
    <lineage>
        <taxon>Eukaryota</taxon>
        <taxon>Metazoa</taxon>
        <taxon>Chordata</taxon>
        <taxon>Craniata</taxon>
        <taxon>Vertebrata</taxon>
        <taxon>Euteleostomi</taxon>
        <taxon>Lepidosauria</taxon>
        <taxon>Squamata</taxon>
        <taxon>Bifurcata</taxon>
        <taxon>Unidentata</taxon>
        <taxon>Episquamata</taxon>
        <taxon>Toxicofera</taxon>
        <taxon>Serpentes</taxon>
        <taxon>Colubroidea</taxon>
        <taxon>Colubridae</taxon>
        <taxon>Colubrinae</taxon>
        <taxon>Pantherophis</taxon>
    </lineage>
</organism>
<name>A0ABM3YZ62_PANGU</name>
<feature type="domain" description="C2H2-type" evidence="7">
    <location>
        <begin position="82"/>
        <end position="109"/>
    </location>
</feature>
<sequence length="133" mass="15011">MWRTEDVPLPGHPREEDNGVGGASCAARRAEAAPGSHNSTLVIHQKTHMGETPFACPDCGKCFSRNSHLVTHKRTHTLEKPYECPECGKSFRCNSKLISHQTIYTGEKPYECRESEKFFSHNSTRVTHQRETV</sequence>
<reference evidence="9" key="1">
    <citation type="submission" date="2025-08" db="UniProtKB">
        <authorList>
            <consortium name="RefSeq"/>
        </authorList>
    </citation>
    <scope>IDENTIFICATION</scope>
    <source>
        <tissue evidence="9">Blood</tissue>
    </source>
</reference>
<dbReference type="Gene3D" id="3.30.160.60">
    <property type="entry name" value="Classic Zinc Finger"/>
    <property type="match status" value="3"/>
</dbReference>
<evidence type="ECO:0000256" key="3">
    <source>
        <dbReference type="ARBA" id="ARBA00022771"/>
    </source>
</evidence>
<dbReference type="PANTHER" id="PTHR23226">
    <property type="entry name" value="ZINC FINGER AND SCAN DOMAIN-CONTAINING"/>
    <property type="match status" value="1"/>
</dbReference>
<keyword evidence="2" id="KW-0677">Repeat</keyword>